<dbReference type="AlphaFoldDB" id="A0A2K9PKZ9"/>
<dbReference type="Proteomes" id="UP000235826">
    <property type="component" value="Chromosome"/>
</dbReference>
<reference evidence="1 2" key="1">
    <citation type="submission" date="2018-01" db="EMBL/GenBank/DDBJ databases">
        <title>Complete genome sequence of Flavivirga eckloniae ECD14 isolated from seaweed Ecklonia cava.</title>
        <authorList>
            <person name="Lee J.H."/>
            <person name="Baik K.S."/>
            <person name="Seong C.N."/>
        </authorList>
    </citation>
    <scope>NUCLEOTIDE SEQUENCE [LARGE SCALE GENOMIC DNA]</scope>
    <source>
        <strain evidence="1 2">ECD14</strain>
    </source>
</reference>
<dbReference type="OrthoDB" id="1429018at2"/>
<name>A0A2K9PKZ9_9FLAO</name>
<dbReference type="RefSeq" id="WP_102754408.1">
    <property type="nucleotide sequence ID" value="NZ_CP025791.1"/>
</dbReference>
<sequence length="401" mass="44231">MNNVFKISALLLITLLIGCSSDDSENPETDAEATKVDLKTAFLDDFKLSEVAYTDIDLTQPEIVDEKEKTPGKIVITVPATVANLNLSLASVNFDKSKFEISPAVESVQSFENGNSVNYTITSKEDASKSIHYAVSVIKEKVEFNITGFKFEKSKNNLLSSDIEATKIVEYKVNNSNAIYVFVPVGTDLTALIPTINFEGESLEYKQGGDAYKTYPTTDLKINFKSDYNKLNFTDNNELTLLLKSSGLSKLYRVIVDVESPISFKESSVTTPDIAKGTVKNIKYKWVNNGNHPVWDRLDASEFVDNTTDKKGNIFSATLRKITTPTSLDVLIMPGEEGDVIVTVTADDANVNTGDYDTGIVFTPKYDVNRAVINDIEDDLNPIEDIFTPVTLNVKATIISN</sequence>
<evidence type="ECO:0000313" key="1">
    <source>
        <dbReference type="EMBL" id="AUP77749.1"/>
    </source>
</evidence>
<protein>
    <submittedName>
        <fullName evidence="1">Uncharacterized protein</fullName>
    </submittedName>
</protein>
<organism evidence="1 2">
    <name type="scientific">Flavivirga eckloniae</name>
    <dbReference type="NCBI Taxonomy" id="1803846"/>
    <lineage>
        <taxon>Bacteria</taxon>
        <taxon>Pseudomonadati</taxon>
        <taxon>Bacteroidota</taxon>
        <taxon>Flavobacteriia</taxon>
        <taxon>Flavobacteriales</taxon>
        <taxon>Flavobacteriaceae</taxon>
        <taxon>Flavivirga</taxon>
    </lineage>
</organism>
<proteinExistence type="predicted"/>
<accession>A0A2K9PKZ9</accession>
<evidence type="ECO:0000313" key="2">
    <source>
        <dbReference type="Proteomes" id="UP000235826"/>
    </source>
</evidence>
<keyword evidence="2" id="KW-1185">Reference proteome</keyword>
<gene>
    <name evidence="1" type="ORF">C1H87_03065</name>
</gene>
<dbReference type="KEGG" id="fek:C1H87_03065"/>
<dbReference type="EMBL" id="CP025791">
    <property type="protein sequence ID" value="AUP77749.1"/>
    <property type="molecule type" value="Genomic_DNA"/>
</dbReference>
<dbReference type="PROSITE" id="PS51257">
    <property type="entry name" value="PROKAR_LIPOPROTEIN"/>
    <property type="match status" value="1"/>
</dbReference>